<dbReference type="EMBL" id="LR877173">
    <property type="protein sequence ID" value="CAD2222996.1"/>
    <property type="molecule type" value="Genomic_DNA"/>
</dbReference>
<feature type="region of interest" description="Disordered" evidence="1">
    <location>
        <begin position="28"/>
        <end position="77"/>
    </location>
</feature>
<evidence type="ECO:0000313" key="2">
    <source>
        <dbReference type="EMBL" id="CAD2222996.1"/>
    </source>
</evidence>
<proteinExistence type="predicted"/>
<evidence type="ECO:0000313" key="3">
    <source>
        <dbReference type="Proteomes" id="UP000515908"/>
    </source>
</evidence>
<keyword evidence="3" id="KW-1185">Reference proteome</keyword>
<feature type="compositionally biased region" description="Polar residues" evidence="1">
    <location>
        <begin position="64"/>
        <end position="73"/>
    </location>
</feature>
<dbReference type="VEuPathDB" id="TriTrypDB:ADEAN_001055500"/>
<protein>
    <submittedName>
        <fullName evidence="2">Uncharacterized protein</fullName>
    </submittedName>
</protein>
<dbReference type="AlphaFoldDB" id="A0A7G2CT33"/>
<evidence type="ECO:0000256" key="1">
    <source>
        <dbReference type="SAM" id="MobiDB-lite"/>
    </source>
</evidence>
<gene>
    <name evidence="2" type="ORF">ADEAN_001055500</name>
</gene>
<dbReference type="Proteomes" id="UP000515908">
    <property type="component" value="Chromosome 29"/>
</dbReference>
<sequence>MLDFQPEQRRGDHLFPLLELIDSLLSAPLPVPPEAEGNAWAKRPAEDTPEASQKPEEAKREPSQETQEPQPLSTKKEKRGFYTTSYFDIPLSGLGLEQLDPQKKGETTLRRSLLGKSCCFLLLGSSIVVSGNIVDINSRDSTAQICPDKGQDVALTWVEFDRLYKCPPNLEEVKSQVAQIIDNANQKE</sequence>
<organism evidence="2 3">
    <name type="scientific">Angomonas deanei</name>
    <dbReference type="NCBI Taxonomy" id="59799"/>
    <lineage>
        <taxon>Eukaryota</taxon>
        <taxon>Discoba</taxon>
        <taxon>Euglenozoa</taxon>
        <taxon>Kinetoplastea</taxon>
        <taxon>Metakinetoplastina</taxon>
        <taxon>Trypanosomatida</taxon>
        <taxon>Trypanosomatidae</taxon>
        <taxon>Strigomonadinae</taxon>
        <taxon>Angomonas</taxon>
    </lineage>
</organism>
<reference evidence="2 3" key="1">
    <citation type="submission" date="2020-08" db="EMBL/GenBank/DDBJ databases">
        <authorList>
            <person name="Newling K."/>
            <person name="Davey J."/>
            <person name="Forrester S."/>
        </authorList>
    </citation>
    <scope>NUCLEOTIDE SEQUENCE [LARGE SCALE GENOMIC DNA]</scope>
    <source>
        <strain evidence="3">Crithidia deanei Carvalho (ATCC PRA-265)</strain>
    </source>
</reference>
<feature type="compositionally biased region" description="Basic and acidic residues" evidence="1">
    <location>
        <begin position="53"/>
        <end position="63"/>
    </location>
</feature>
<accession>A0A7G2CT33</accession>
<name>A0A7G2CT33_9TRYP</name>